<accession>A0A9X1X6Y1</accession>
<evidence type="ECO:0000313" key="3">
    <source>
        <dbReference type="Proteomes" id="UP001139011"/>
    </source>
</evidence>
<dbReference type="RefSeq" id="WP_248251025.1">
    <property type="nucleotide sequence ID" value="NZ_JAIWJX010000002.1"/>
</dbReference>
<dbReference type="PANTHER" id="PTHR47739">
    <property type="entry name" value="TRNA1(VAL) (ADENINE(37)-N6)-METHYLTRANSFERASE"/>
    <property type="match status" value="1"/>
</dbReference>
<sequence>MENLLKGDERLDYLVDESLKIIQSPSVFSFSLDAVLLSRFAYVPIQKGNIIDLCTGNGAVALLLTQRSKAAITGVEIQERLSDMAGRSVEVNGMQDQVSILTENIINLPGKLGTGKFDTVVCNPPYFSSVNEKDYNENPYLAVARHEIHCTLEDVISVSSKLVKQGGKAAFVHRPQRLMDILSLMRKYRLEPKRLQFVYPKQGGEANMLLVEGMKDGKPDLHILPPLTVYKEDGQYTEELKKVFYGK</sequence>
<dbReference type="InterPro" id="IPR029063">
    <property type="entry name" value="SAM-dependent_MTases_sf"/>
</dbReference>
<dbReference type="AlphaFoldDB" id="A0A9X1X6Y1"/>
<dbReference type="InterPro" id="IPR002052">
    <property type="entry name" value="DNA_methylase_N6_adenine_CS"/>
</dbReference>
<dbReference type="InterPro" id="IPR050210">
    <property type="entry name" value="tRNA_Adenine-N(6)_MTase"/>
</dbReference>
<reference evidence="2" key="1">
    <citation type="submission" date="2021-09" db="EMBL/GenBank/DDBJ databases">
        <title>Genome analysis of Fictibacillus sp. KIGAM418 isolated from marine sediment.</title>
        <authorList>
            <person name="Seo M.-J."/>
            <person name="Cho E.-S."/>
            <person name="Hwang C.Y."/>
        </authorList>
    </citation>
    <scope>NUCLEOTIDE SEQUENCE</scope>
    <source>
        <strain evidence="2">KIGAM418</strain>
    </source>
</reference>
<evidence type="ECO:0000259" key="1">
    <source>
        <dbReference type="Pfam" id="PF05175"/>
    </source>
</evidence>
<proteinExistence type="predicted"/>
<dbReference type="Pfam" id="PF05175">
    <property type="entry name" value="MTS"/>
    <property type="match status" value="1"/>
</dbReference>
<dbReference type="GO" id="GO:0032259">
    <property type="term" value="P:methylation"/>
    <property type="evidence" value="ECO:0007669"/>
    <property type="project" value="InterPro"/>
</dbReference>
<name>A0A9X1X6Y1_9BACL</name>
<organism evidence="2 3">
    <name type="scientific">Fictibacillus marinisediminis</name>
    <dbReference type="NCBI Taxonomy" id="2878389"/>
    <lineage>
        <taxon>Bacteria</taxon>
        <taxon>Bacillati</taxon>
        <taxon>Bacillota</taxon>
        <taxon>Bacilli</taxon>
        <taxon>Bacillales</taxon>
        <taxon>Fictibacillaceae</taxon>
        <taxon>Fictibacillus</taxon>
    </lineage>
</organism>
<dbReference type="GO" id="GO:0008170">
    <property type="term" value="F:N-methyltransferase activity"/>
    <property type="evidence" value="ECO:0007669"/>
    <property type="project" value="UniProtKB-ARBA"/>
</dbReference>
<dbReference type="Gene3D" id="3.40.50.150">
    <property type="entry name" value="Vaccinia Virus protein VP39"/>
    <property type="match status" value="1"/>
</dbReference>
<dbReference type="PROSITE" id="PS00092">
    <property type="entry name" value="N6_MTASE"/>
    <property type="match status" value="1"/>
</dbReference>
<keyword evidence="3" id="KW-1185">Reference proteome</keyword>
<dbReference type="InterPro" id="IPR007848">
    <property type="entry name" value="Small_mtfrase_dom"/>
</dbReference>
<dbReference type="SUPFAM" id="SSF53335">
    <property type="entry name" value="S-adenosyl-L-methionine-dependent methyltransferases"/>
    <property type="match status" value="1"/>
</dbReference>
<dbReference type="CDD" id="cd02440">
    <property type="entry name" value="AdoMet_MTases"/>
    <property type="match status" value="1"/>
</dbReference>
<protein>
    <submittedName>
        <fullName evidence="2">tRNA1(Val) (Adenine(37)-N6)-methyltransferase</fullName>
    </submittedName>
</protein>
<dbReference type="GO" id="GO:0003676">
    <property type="term" value="F:nucleic acid binding"/>
    <property type="evidence" value="ECO:0007669"/>
    <property type="project" value="InterPro"/>
</dbReference>
<gene>
    <name evidence="2" type="ORF">LCY76_00265</name>
</gene>
<dbReference type="Proteomes" id="UP001139011">
    <property type="component" value="Unassembled WGS sequence"/>
</dbReference>
<dbReference type="EMBL" id="JAIWJX010000002">
    <property type="protein sequence ID" value="MCK6255109.1"/>
    <property type="molecule type" value="Genomic_DNA"/>
</dbReference>
<dbReference type="GO" id="GO:0008757">
    <property type="term" value="F:S-adenosylmethionine-dependent methyltransferase activity"/>
    <property type="evidence" value="ECO:0007669"/>
    <property type="project" value="UniProtKB-ARBA"/>
</dbReference>
<comment type="caution">
    <text evidence="2">The sequence shown here is derived from an EMBL/GenBank/DDBJ whole genome shotgun (WGS) entry which is preliminary data.</text>
</comment>
<dbReference type="PANTHER" id="PTHR47739:SF1">
    <property type="entry name" value="TRNA1(VAL) (ADENINE(37)-N6)-METHYLTRANSFERASE"/>
    <property type="match status" value="1"/>
</dbReference>
<feature type="domain" description="Methyltransferase small" evidence="1">
    <location>
        <begin position="20"/>
        <end position="132"/>
    </location>
</feature>
<evidence type="ECO:0000313" key="2">
    <source>
        <dbReference type="EMBL" id="MCK6255109.1"/>
    </source>
</evidence>